<feature type="chain" id="PRO_5042126686" description="Calcineurin-like phosphoesterase domain-containing protein" evidence="1">
    <location>
        <begin position="28"/>
        <end position="557"/>
    </location>
</feature>
<keyword evidence="3" id="KW-1185">Reference proteome</keyword>
<reference evidence="2" key="1">
    <citation type="submission" date="2023-01" db="EMBL/GenBank/DDBJ databases">
        <title>Metagenome sequencing of chrysophaentin producing Chrysophaeum taylorii.</title>
        <authorList>
            <person name="Davison J."/>
            <person name="Bewley C."/>
        </authorList>
    </citation>
    <scope>NUCLEOTIDE SEQUENCE</scope>
    <source>
        <strain evidence="2">NIES-1699</strain>
    </source>
</reference>
<dbReference type="AlphaFoldDB" id="A0AAD7XHR1"/>
<organism evidence="2 3">
    <name type="scientific">Chrysophaeum taylorii</name>
    <dbReference type="NCBI Taxonomy" id="2483200"/>
    <lineage>
        <taxon>Eukaryota</taxon>
        <taxon>Sar</taxon>
        <taxon>Stramenopiles</taxon>
        <taxon>Ochrophyta</taxon>
        <taxon>Pelagophyceae</taxon>
        <taxon>Pelagomonadales</taxon>
        <taxon>Pelagomonadaceae</taxon>
        <taxon>Chrysophaeum</taxon>
    </lineage>
</organism>
<dbReference type="Proteomes" id="UP001230188">
    <property type="component" value="Unassembled WGS sequence"/>
</dbReference>
<dbReference type="InterPro" id="IPR029052">
    <property type="entry name" value="Metallo-depent_PP-like"/>
</dbReference>
<name>A0AAD7XHR1_9STRA</name>
<evidence type="ECO:0000313" key="3">
    <source>
        <dbReference type="Proteomes" id="UP001230188"/>
    </source>
</evidence>
<evidence type="ECO:0008006" key="4">
    <source>
        <dbReference type="Google" id="ProtNLM"/>
    </source>
</evidence>
<evidence type="ECO:0000256" key="1">
    <source>
        <dbReference type="SAM" id="SignalP"/>
    </source>
</evidence>
<comment type="caution">
    <text evidence="2">The sequence shown here is derived from an EMBL/GenBank/DDBJ whole genome shotgun (WGS) entry which is preliminary data.</text>
</comment>
<accession>A0AAD7XHR1</accession>
<sequence length="557" mass="61674">MMEWSLPTRWRWRFVAALLCFVGVIISRHEDPTVLSPSVSSLAEETRSSAGCEACRSSALTKLGFTSKEGWRWPSEKEAAAGEFAKDLMRRLLEIHRAGLPGSVLEFERREDIGSEVWAALDLSEGTAYAPRAVCQRVAACSDPNDRDDGSWSSVRVSHAHASRGYPYVRVSRVYQGPALAGYEYNALFKYRWQEFQLASQVYEVVPGRATRVAGVDVWLPSMGEGSVGVWIADPCVSSEFVLCALGALFRTYERTPALLNAMASRVDYWAIWGDNLYDLTGELSREFFDRLSDETLSRILMTTAGNHDYFVDGSPKVATINDQYGNGFMQFYAQDAVAALRGDVFNFSVDPDRTFATHDNATLAVKAAKADISNFVWWHLMGNVAYVGFSSAYDFATTRPYMRDACAWARDTYDAGLAQLVVLAAHWSANDDGAQYGMSAPSMYDRAAAGELGADCERLAAIDRLKFVEGHTHCNEVVVERTGFVVAGQGMSDCGQYAIAVLDTRNATAKLVNFPLADTRGFDQYDIVFDCFLKATNLVADCGYLGEIWLDQSLDR</sequence>
<dbReference type="Gene3D" id="3.60.21.10">
    <property type="match status" value="1"/>
</dbReference>
<evidence type="ECO:0000313" key="2">
    <source>
        <dbReference type="EMBL" id="KAJ8598846.1"/>
    </source>
</evidence>
<dbReference type="EMBL" id="JAQMWT010000634">
    <property type="protein sequence ID" value="KAJ8598846.1"/>
    <property type="molecule type" value="Genomic_DNA"/>
</dbReference>
<gene>
    <name evidence="2" type="ORF">CTAYLR_008550</name>
</gene>
<keyword evidence="1" id="KW-0732">Signal</keyword>
<proteinExistence type="predicted"/>
<feature type="signal peptide" evidence="1">
    <location>
        <begin position="1"/>
        <end position="27"/>
    </location>
</feature>
<protein>
    <recommendedName>
        <fullName evidence="4">Calcineurin-like phosphoesterase domain-containing protein</fullName>
    </recommendedName>
</protein>
<dbReference type="SUPFAM" id="SSF56300">
    <property type="entry name" value="Metallo-dependent phosphatases"/>
    <property type="match status" value="1"/>
</dbReference>